<organism evidence="1 2">
    <name type="scientific">Botryotinia fuckeliana (strain T4)</name>
    <name type="common">Noble rot fungus</name>
    <name type="synonym">Botrytis cinerea</name>
    <dbReference type="NCBI Taxonomy" id="999810"/>
    <lineage>
        <taxon>Eukaryota</taxon>
        <taxon>Fungi</taxon>
        <taxon>Dikarya</taxon>
        <taxon>Ascomycota</taxon>
        <taxon>Pezizomycotina</taxon>
        <taxon>Leotiomycetes</taxon>
        <taxon>Helotiales</taxon>
        <taxon>Sclerotiniaceae</taxon>
        <taxon>Botrytis</taxon>
    </lineage>
</organism>
<dbReference type="AlphaFoldDB" id="G2XYA2"/>
<sequence length="50" mass="5639">MLDMVPPGFDPRNHGPCATFFFNAMSRTHISQAATCTQKFPKCFAHHRTS</sequence>
<dbReference type="InParanoid" id="G2XYA2"/>
<gene>
    <name evidence="1" type="ORF">BofuT4_uP044570.1</name>
</gene>
<accession>G2XYA2</accession>
<dbReference type="EMBL" id="FQ790278">
    <property type="protein sequence ID" value="CCD45439.1"/>
    <property type="molecule type" value="Genomic_DNA"/>
</dbReference>
<evidence type="ECO:0000313" key="1">
    <source>
        <dbReference type="EMBL" id="CCD45439.1"/>
    </source>
</evidence>
<dbReference type="Proteomes" id="UP000008177">
    <property type="component" value="Unplaced contigs"/>
</dbReference>
<dbReference type="HOGENOM" id="CLU_3124782_0_0_1"/>
<protein>
    <submittedName>
        <fullName evidence="1">Uncharacterized protein</fullName>
    </submittedName>
</protein>
<proteinExistence type="predicted"/>
<name>G2XYA2_BOTF4</name>
<reference evidence="2" key="1">
    <citation type="journal article" date="2011" name="PLoS Genet.">
        <title>Genomic analysis of the necrotrophic fungal pathogens Sclerotinia sclerotiorum and Botrytis cinerea.</title>
        <authorList>
            <person name="Amselem J."/>
            <person name="Cuomo C.A."/>
            <person name="van Kan J.A."/>
            <person name="Viaud M."/>
            <person name="Benito E.P."/>
            <person name="Couloux A."/>
            <person name="Coutinho P.M."/>
            <person name="de Vries R.P."/>
            <person name="Dyer P.S."/>
            <person name="Fillinger S."/>
            <person name="Fournier E."/>
            <person name="Gout L."/>
            <person name="Hahn M."/>
            <person name="Kohn L."/>
            <person name="Lapalu N."/>
            <person name="Plummer K.M."/>
            <person name="Pradier J.M."/>
            <person name="Quevillon E."/>
            <person name="Sharon A."/>
            <person name="Simon A."/>
            <person name="ten Have A."/>
            <person name="Tudzynski B."/>
            <person name="Tudzynski P."/>
            <person name="Wincker P."/>
            <person name="Andrew M."/>
            <person name="Anthouard V."/>
            <person name="Beever R.E."/>
            <person name="Beffa R."/>
            <person name="Benoit I."/>
            <person name="Bouzid O."/>
            <person name="Brault B."/>
            <person name="Chen Z."/>
            <person name="Choquer M."/>
            <person name="Collemare J."/>
            <person name="Cotton P."/>
            <person name="Danchin E.G."/>
            <person name="Da Silva C."/>
            <person name="Gautier A."/>
            <person name="Giraud C."/>
            <person name="Giraud T."/>
            <person name="Gonzalez C."/>
            <person name="Grossetete S."/>
            <person name="Guldener U."/>
            <person name="Henrissat B."/>
            <person name="Howlett B.J."/>
            <person name="Kodira C."/>
            <person name="Kretschmer M."/>
            <person name="Lappartient A."/>
            <person name="Leroch M."/>
            <person name="Levis C."/>
            <person name="Mauceli E."/>
            <person name="Neuveglise C."/>
            <person name="Oeser B."/>
            <person name="Pearson M."/>
            <person name="Poulain J."/>
            <person name="Poussereau N."/>
            <person name="Quesneville H."/>
            <person name="Rascle C."/>
            <person name="Schumacher J."/>
            <person name="Segurens B."/>
            <person name="Sexton A."/>
            <person name="Silva E."/>
            <person name="Sirven C."/>
            <person name="Soanes D.M."/>
            <person name="Talbot N.J."/>
            <person name="Templeton M."/>
            <person name="Yandava C."/>
            <person name="Yarden O."/>
            <person name="Zeng Q."/>
            <person name="Rollins J.A."/>
            <person name="Lebrun M.H."/>
            <person name="Dickman M."/>
        </authorList>
    </citation>
    <scope>NUCLEOTIDE SEQUENCE [LARGE SCALE GENOMIC DNA]</scope>
    <source>
        <strain evidence="2">T4</strain>
    </source>
</reference>
<evidence type="ECO:0000313" key="2">
    <source>
        <dbReference type="Proteomes" id="UP000008177"/>
    </source>
</evidence>